<dbReference type="EMBL" id="NDYI01000017">
    <property type="protein sequence ID" value="OXZ37375.1"/>
    <property type="molecule type" value="Genomic_DNA"/>
</dbReference>
<feature type="transmembrane region" description="Helical" evidence="1">
    <location>
        <begin position="59"/>
        <end position="78"/>
    </location>
</feature>
<dbReference type="Proteomes" id="UP000215546">
    <property type="component" value="Unassembled WGS sequence"/>
</dbReference>
<keyword evidence="1" id="KW-0812">Transmembrane</keyword>
<reference evidence="2" key="1">
    <citation type="journal article" date="2017" name="J. Clin. Microbiol.">
        <title>Finegoldia magna Isolated from Orthopedic Joint Implant-Associated Infections.</title>
        <authorList>
            <person name="Soderquist B."/>
            <person name="Bjorklund S."/>
            <person name="Hellmark B."/>
            <person name="Jensen A."/>
            <person name="Bruggemann H."/>
        </authorList>
    </citation>
    <scope>NUCLEOTIDE SEQUENCE</scope>
    <source>
        <strain evidence="3">08T492</strain>
        <strain evidence="2">12T273</strain>
    </source>
</reference>
<reference evidence="4 5" key="2">
    <citation type="submission" date="2017-04" db="EMBL/GenBank/DDBJ databases">
        <title>Finegoldia magna isolated from orthopedic joint implant-associated infections.</title>
        <authorList>
            <person name="Bjorklund S."/>
            <person name="Bruggemann H."/>
            <person name="Jensen A."/>
            <person name="Hellmark B."/>
            <person name="Soderquist B."/>
        </authorList>
    </citation>
    <scope>NUCLEOTIDE SEQUENCE [LARGE SCALE GENOMIC DNA]</scope>
    <source>
        <strain evidence="4">08T492</strain>
        <strain evidence="5">12T273</strain>
    </source>
</reference>
<feature type="transmembrane region" description="Helical" evidence="1">
    <location>
        <begin position="221"/>
        <end position="242"/>
    </location>
</feature>
<feature type="transmembrane region" description="Helical" evidence="1">
    <location>
        <begin position="170"/>
        <end position="187"/>
    </location>
</feature>
<accession>A0A233VFD9</accession>
<dbReference type="Pfam" id="PF12730">
    <property type="entry name" value="ABC2_membrane_4"/>
    <property type="match status" value="1"/>
</dbReference>
<evidence type="ECO:0000313" key="3">
    <source>
        <dbReference type="EMBL" id="OXZ37375.1"/>
    </source>
</evidence>
<keyword evidence="1" id="KW-1133">Transmembrane helix</keyword>
<keyword evidence="1" id="KW-0472">Membrane</keyword>
<evidence type="ECO:0000256" key="1">
    <source>
        <dbReference type="SAM" id="Phobius"/>
    </source>
</evidence>
<comment type="caution">
    <text evidence="2">The sequence shown here is derived from an EMBL/GenBank/DDBJ whole genome shotgun (WGS) entry which is preliminary data.</text>
</comment>
<dbReference type="EMBL" id="NDYE01000020">
    <property type="protein sequence ID" value="OXZ31125.1"/>
    <property type="molecule type" value="Genomic_DNA"/>
</dbReference>
<evidence type="ECO:0000313" key="5">
    <source>
        <dbReference type="Proteomes" id="UP000215546"/>
    </source>
</evidence>
<sequence>MKNIMKKDFYQIKHNRFLLISFVAILLLGIFGSSGYLVDLNSRKDAIGIFDAMVYDSTVIVILVTIIITSIMGAEFKNRTVNNDVYIGNSRSSIFWSKIIVYMFAYNLMILIYPIAGCIRMGLSLGYDLNLYLNIEHIVKIAFFSIILNSAMYSVCVFFIFVFKDIARSLSLSIVYIFSFALLIAYGKPMGLFDKIFILNYIPIQQIRDILYADMNGFNEIISFVSGIMLLFFFLLLSKIIFRRQDLK</sequence>
<dbReference type="AlphaFoldDB" id="A0A233VFD9"/>
<proteinExistence type="predicted"/>
<evidence type="ECO:0000313" key="4">
    <source>
        <dbReference type="Proteomes" id="UP000215361"/>
    </source>
</evidence>
<name>A0A233VFD9_FINMA</name>
<dbReference type="RefSeq" id="WP_010247237.1">
    <property type="nucleotide sequence ID" value="NZ_JAWGBY010000018.1"/>
</dbReference>
<dbReference type="Proteomes" id="UP000215361">
    <property type="component" value="Unassembled WGS sequence"/>
</dbReference>
<gene>
    <name evidence="2" type="ORF">B9N55_08980</name>
    <name evidence="3" type="ORF">B9N56_06695</name>
</gene>
<organism evidence="2 5">
    <name type="scientific">Finegoldia magna</name>
    <name type="common">Peptostreptococcus magnus</name>
    <dbReference type="NCBI Taxonomy" id="1260"/>
    <lineage>
        <taxon>Bacteria</taxon>
        <taxon>Bacillati</taxon>
        <taxon>Bacillota</taxon>
        <taxon>Tissierellia</taxon>
        <taxon>Tissierellales</taxon>
        <taxon>Peptoniphilaceae</taxon>
        <taxon>Finegoldia</taxon>
    </lineage>
</organism>
<feature type="transmembrane region" description="Helical" evidence="1">
    <location>
        <begin position="143"/>
        <end position="163"/>
    </location>
</feature>
<evidence type="ECO:0000313" key="2">
    <source>
        <dbReference type="EMBL" id="OXZ31125.1"/>
    </source>
</evidence>
<feature type="transmembrane region" description="Helical" evidence="1">
    <location>
        <begin position="99"/>
        <end position="123"/>
    </location>
</feature>
<protein>
    <submittedName>
        <fullName evidence="2">ABC transporter permease</fullName>
    </submittedName>
</protein>